<dbReference type="GeneID" id="6086247"/>
<name>B0E321_LACBS</name>
<protein>
    <submittedName>
        <fullName evidence="1">Predicted protein</fullName>
    </submittedName>
</protein>
<evidence type="ECO:0000313" key="2">
    <source>
        <dbReference type="Proteomes" id="UP000001194"/>
    </source>
</evidence>
<dbReference type="InParanoid" id="B0E321"/>
<dbReference type="Proteomes" id="UP000001194">
    <property type="component" value="Unassembled WGS sequence"/>
</dbReference>
<keyword evidence="2" id="KW-1185">Reference proteome</keyword>
<organism evidence="2">
    <name type="scientific">Laccaria bicolor (strain S238N-H82 / ATCC MYA-4686)</name>
    <name type="common">Bicoloured deceiver</name>
    <name type="synonym">Laccaria laccata var. bicolor</name>
    <dbReference type="NCBI Taxonomy" id="486041"/>
    <lineage>
        <taxon>Eukaryota</taxon>
        <taxon>Fungi</taxon>
        <taxon>Dikarya</taxon>
        <taxon>Basidiomycota</taxon>
        <taxon>Agaricomycotina</taxon>
        <taxon>Agaricomycetes</taxon>
        <taxon>Agaricomycetidae</taxon>
        <taxon>Agaricales</taxon>
        <taxon>Agaricineae</taxon>
        <taxon>Hydnangiaceae</taxon>
        <taxon>Laccaria</taxon>
    </lineage>
</organism>
<gene>
    <name evidence="1" type="ORF">LACBIDRAFT_335683</name>
</gene>
<dbReference type="HOGENOM" id="CLU_1825626_0_0_1"/>
<sequence>MAVVNKNELENVENEVELVFAVADNLTAKLVKGWAKGERKTFLESHLESYKAALLVSSDKADKLLDNIVNLWFAKFHWSIPVSQPYLYKPLLIPVGPDGFEILTDEQAQLKKDVIKRMRMSSGFLDRTSPRNDAFDESHDP</sequence>
<proteinExistence type="predicted"/>
<accession>B0E321</accession>
<dbReference type="EMBL" id="DS547202">
    <property type="protein sequence ID" value="EDQ98756.1"/>
    <property type="molecule type" value="Genomic_DNA"/>
</dbReference>
<reference evidence="1" key="1">
    <citation type="journal article" date="2008" name="Nature">
        <title>The genome of Laccaria bicolor provides insights into mycorrhizal symbiosis.</title>
        <authorList>
            <person name="Martin F."/>
            <person name="Aerts A."/>
            <person name="Ahren D."/>
            <person name="Brun A."/>
            <person name="Danchin E.G.J."/>
            <person name="Duchaussoy F."/>
            <person name="Gibon J."/>
            <person name="Kohler A."/>
            <person name="Lindquist E."/>
            <person name="Pereda V."/>
            <person name="Salamov A."/>
            <person name="Shapiro H.J."/>
            <person name="Wuyts J."/>
            <person name="Blaudez D."/>
            <person name="Buee M."/>
            <person name="Brokstein P."/>
            <person name="Canbaeck B."/>
            <person name="Cohen D."/>
            <person name="Courty P.E."/>
            <person name="Coutinho P.M."/>
            <person name="Delaruelle C."/>
            <person name="Detter J.C."/>
            <person name="Deveau A."/>
            <person name="DiFazio S."/>
            <person name="Duplessis S."/>
            <person name="Fraissinet-Tachet L."/>
            <person name="Lucic E."/>
            <person name="Frey-Klett P."/>
            <person name="Fourrey C."/>
            <person name="Feussner I."/>
            <person name="Gay G."/>
            <person name="Grimwood J."/>
            <person name="Hoegger P.J."/>
            <person name="Jain P."/>
            <person name="Kilaru S."/>
            <person name="Labbe J."/>
            <person name="Lin Y.C."/>
            <person name="Legue V."/>
            <person name="Le Tacon F."/>
            <person name="Marmeisse R."/>
            <person name="Melayah D."/>
            <person name="Montanini B."/>
            <person name="Muratet M."/>
            <person name="Nehls U."/>
            <person name="Niculita-Hirzel H."/>
            <person name="Oudot-Le Secq M.P."/>
            <person name="Peter M."/>
            <person name="Quesneville H."/>
            <person name="Rajashekar B."/>
            <person name="Reich M."/>
            <person name="Rouhier N."/>
            <person name="Schmutz J."/>
            <person name="Yin T."/>
            <person name="Chalot M."/>
            <person name="Henrissat B."/>
            <person name="Kuees U."/>
            <person name="Lucas S."/>
            <person name="Van de Peer Y."/>
            <person name="Podila G.K."/>
            <person name="Polle A."/>
            <person name="Pukkila P.J."/>
            <person name="Richardson P.M."/>
            <person name="Rouze P."/>
            <person name="Sanders I.R."/>
            <person name="Stajich J.E."/>
            <person name="Tunlid A."/>
            <person name="Tuskan G."/>
            <person name="Grigoriev I.V."/>
        </authorList>
    </citation>
    <scope>NUCLEOTIDE SEQUENCE [LARGE SCALE GENOMIC DNA]</scope>
</reference>
<dbReference type="RefSeq" id="XP_001890588.1">
    <property type="nucleotide sequence ID" value="XM_001890553.1"/>
</dbReference>
<dbReference type="OrthoDB" id="3033067at2759"/>
<dbReference type="KEGG" id="lbc:LACBIDRAFT_335683"/>
<dbReference type="AlphaFoldDB" id="B0E321"/>
<evidence type="ECO:0000313" key="1">
    <source>
        <dbReference type="EMBL" id="EDQ98756.1"/>
    </source>
</evidence>